<dbReference type="AlphaFoldDB" id="A0A8S1EJK4"/>
<dbReference type="PANTHER" id="PTHR34149:SF13">
    <property type="entry name" value="PROTEIN SUP-1"/>
    <property type="match status" value="1"/>
</dbReference>
<dbReference type="Proteomes" id="UP000494206">
    <property type="component" value="Unassembled WGS sequence"/>
</dbReference>
<organism evidence="3 4">
    <name type="scientific">Caenorhabditis bovis</name>
    <dbReference type="NCBI Taxonomy" id="2654633"/>
    <lineage>
        <taxon>Eukaryota</taxon>
        <taxon>Metazoa</taxon>
        <taxon>Ecdysozoa</taxon>
        <taxon>Nematoda</taxon>
        <taxon>Chromadorea</taxon>
        <taxon>Rhabditida</taxon>
        <taxon>Rhabditina</taxon>
        <taxon>Rhabditomorpha</taxon>
        <taxon>Rhabditoidea</taxon>
        <taxon>Rhabditidae</taxon>
        <taxon>Peloderinae</taxon>
        <taxon>Caenorhabditis</taxon>
    </lineage>
</organism>
<sequence>MLGYLSLAACIALAFAASAQDDLKSAVNEVTTTKDGDVYCPVPLVGTHCGTASPFHYYECCGNVNKDCCFKLQTWVWVVIAVISVIVIASVILSVVRCICCSR</sequence>
<dbReference type="PANTHER" id="PTHR34149">
    <property type="entry name" value="PROTEIN CBG11905-RELATED"/>
    <property type="match status" value="1"/>
</dbReference>
<evidence type="ECO:0000256" key="2">
    <source>
        <dbReference type="SAM" id="SignalP"/>
    </source>
</evidence>
<dbReference type="InterPro" id="IPR022559">
    <property type="entry name" value="SUP-1-like"/>
</dbReference>
<comment type="caution">
    <text evidence="3">The sequence shown here is derived from an EMBL/GenBank/DDBJ whole genome shotgun (WGS) entry which is preliminary data.</text>
</comment>
<dbReference type="Pfam" id="PF10853">
    <property type="entry name" value="DUF2650"/>
    <property type="match status" value="1"/>
</dbReference>
<evidence type="ECO:0000313" key="3">
    <source>
        <dbReference type="EMBL" id="CAB3401306.1"/>
    </source>
</evidence>
<evidence type="ECO:0000256" key="1">
    <source>
        <dbReference type="SAM" id="Phobius"/>
    </source>
</evidence>
<accession>A0A8S1EJK4</accession>
<dbReference type="EMBL" id="CADEPM010000003">
    <property type="protein sequence ID" value="CAB3401306.1"/>
    <property type="molecule type" value="Genomic_DNA"/>
</dbReference>
<reference evidence="3 4" key="1">
    <citation type="submission" date="2020-04" db="EMBL/GenBank/DDBJ databases">
        <authorList>
            <person name="Laetsch R D."/>
            <person name="Stevens L."/>
            <person name="Kumar S."/>
            <person name="Blaxter L. M."/>
        </authorList>
    </citation>
    <scope>NUCLEOTIDE SEQUENCE [LARGE SCALE GENOMIC DNA]</scope>
</reference>
<protein>
    <submittedName>
        <fullName evidence="3">Uncharacterized protein</fullName>
    </submittedName>
</protein>
<keyword evidence="1" id="KW-0472">Membrane</keyword>
<feature type="chain" id="PRO_5035749550" evidence="2">
    <location>
        <begin position="17"/>
        <end position="103"/>
    </location>
</feature>
<keyword evidence="1" id="KW-0812">Transmembrane</keyword>
<evidence type="ECO:0000313" key="4">
    <source>
        <dbReference type="Proteomes" id="UP000494206"/>
    </source>
</evidence>
<keyword evidence="1" id="KW-1133">Transmembrane helix</keyword>
<keyword evidence="4" id="KW-1185">Reference proteome</keyword>
<keyword evidence="2" id="KW-0732">Signal</keyword>
<feature type="signal peptide" evidence="2">
    <location>
        <begin position="1"/>
        <end position="16"/>
    </location>
</feature>
<gene>
    <name evidence="3" type="ORF">CBOVIS_LOCUS4072</name>
</gene>
<proteinExistence type="predicted"/>
<name>A0A8S1EJK4_9PELO</name>
<dbReference type="OrthoDB" id="5874082at2759"/>
<feature type="transmembrane region" description="Helical" evidence="1">
    <location>
        <begin position="75"/>
        <end position="100"/>
    </location>
</feature>